<dbReference type="Proteomes" id="UP000001572">
    <property type="component" value="Chromosome"/>
</dbReference>
<evidence type="ECO:0000256" key="1">
    <source>
        <dbReference type="SAM" id="SignalP"/>
    </source>
</evidence>
<evidence type="ECO:0008006" key="4">
    <source>
        <dbReference type="Google" id="ProtNLM"/>
    </source>
</evidence>
<protein>
    <recommendedName>
        <fullName evidence="4">DUF5067 domain-containing protein</fullName>
    </recommendedName>
</protein>
<reference evidence="3" key="1">
    <citation type="journal article" date="2016" name="Genome Announc.">
        <title>Complete genome sequence of Alkaliphilus metalliredigens strain QYMF, an alkaliphilic and metal-reducing bacterium isolated from borax-contaminated leachate ponds.</title>
        <authorList>
            <person name="Hwang C."/>
            <person name="Copeland A."/>
            <person name="Lucas S."/>
            <person name="Lapidus A."/>
            <person name="Barry K."/>
            <person name="Detter J.C."/>
            <person name="Glavina Del Rio T."/>
            <person name="Hammon N."/>
            <person name="Israni S."/>
            <person name="Dalin E."/>
            <person name="Tice H."/>
            <person name="Pitluck S."/>
            <person name="Chertkov O."/>
            <person name="Brettin T."/>
            <person name="Bruce D."/>
            <person name="Han C."/>
            <person name="Schmutz J."/>
            <person name="Larimer F."/>
            <person name="Land M.L."/>
            <person name="Hauser L."/>
            <person name="Kyrpides N."/>
            <person name="Mikhailova N."/>
            <person name="Ye Q."/>
            <person name="Zhou J."/>
            <person name="Richardson P."/>
            <person name="Fields M.W."/>
        </authorList>
    </citation>
    <scope>NUCLEOTIDE SEQUENCE [LARGE SCALE GENOMIC DNA]</scope>
    <source>
        <strain evidence="3">QYMF</strain>
    </source>
</reference>
<evidence type="ECO:0000313" key="2">
    <source>
        <dbReference type="EMBL" id="ABR50485.1"/>
    </source>
</evidence>
<accession>A6TWB7</accession>
<dbReference type="KEGG" id="amt:Amet_4412"/>
<keyword evidence="1" id="KW-0732">Signal</keyword>
<keyword evidence="3" id="KW-1185">Reference proteome</keyword>
<proteinExistence type="predicted"/>
<feature type="signal peptide" evidence="1">
    <location>
        <begin position="1"/>
        <end position="24"/>
    </location>
</feature>
<sequence>MNMKNNKLLMIICSILLITCIASLNNNKNLNNQLSQERADLLTSVFRLEGESNNWKISDGVLVNTSNHVHLRIESIDYMGQEDYVSENISITISFKDKNTGEEEKNVTGYTYNSEELKNFQGGRAGVTYHREMMEYINHNIVIELKYDDENGNPLLEEIGVIPVWSFEG</sequence>
<dbReference type="HOGENOM" id="CLU_1575205_0_0_9"/>
<organism evidence="2 3">
    <name type="scientific">Alkaliphilus metalliredigens (strain QYMF)</name>
    <dbReference type="NCBI Taxonomy" id="293826"/>
    <lineage>
        <taxon>Bacteria</taxon>
        <taxon>Bacillati</taxon>
        <taxon>Bacillota</taxon>
        <taxon>Clostridia</taxon>
        <taxon>Peptostreptococcales</taxon>
        <taxon>Natronincolaceae</taxon>
        <taxon>Alkaliphilus</taxon>
    </lineage>
</organism>
<feature type="chain" id="PRO_5002702997" description="DUF5067 domain-containing protein" evidence="1">
    <location>
        <begin position="25"/>
        <end position="169"/>
    </location>
</feature>
<dbReference type="EMBL" id="CP000724">
    <property type="protein sequence ID" value="ABR50485.1"/>
    <property type="molecule type" value="Genomic_DNA"/>
</dbReference>
<dbReference type="AlphaFoldDB" id="A6TWB7"/>
<name>A6TWB7_ALKMQ</name>
<evidence type="ECO:0000313" key="3">
    <source>
        <dbReference type="Proteomes" id="UP000001572"/>
    </source>
</evidence>
<gene>
    <name evidence="2" type="ordered locus">Amet_4412</name>
</gene>